<evidence type="ECO:0000256" key="1">
    <source>
        <dbReference type="ARBA" id="ARBA00006464"/>
    </source>
</evidence>
<keyword evidence="5" id="KW-1185">Reference proteome</keyword>
<dbReference type="Proteomes" id="UP001403385">
    <property type="component" value="Unassembled WGS sequence"/>
</dbReference>
<protein>
    <submittedName>
        <fullName evidence="4">Sugar transferase</fullName>
        <ecNumber evidence="4">2.7.8.-</ecNumber>
    </submittedName>
</protein>
<reference evidence="4 5" key="1">
    <citation type="submission" date="2024-04" db="EMBL/GenBank/DDBJ databases">
        <title>Novel genus in family Flammeovirgaceae.</title>
        <authorList>
            <person name="Nguyen T.H."/>
            <person name="Vuong T.Q."/>
            <person name="Le H."/>
            <person name="Kim S.-G."/>
        </authorList>
    </citation>
    <scope>NUCLEOTIDE SEQUENCE [LARGE SCALE GENOMIC DNA]</scope>
    <source>
        <strain evidence="4 5">JCM 23209</strain>
    </source>
</reference>
<gene>
    <name evidence="4" type="ORF">AAG747_22560</name>
</gene>
<dbReference type="InterPro" id="IPR003362">
    <property type="entry name" value="Bact_transf"/>
</dbReference>
<evidence type="ECO:0000313" key="5">
    <source>
        <dbReference type="Proteomes" id="UP001403385"/>
    </source>
</evidence>
<name>A0AAW9S6B1_9BACT</name>
<keyword evidence="2" id="KW-1133">Transmembrane helix</keyword>
<evidence type="ECO:0000313" key="4">
    <source>
        <dbReference type="EMBL" id="MEN7550720.1"/>
    </source>
</evidence>
<dbReference type="RefSeq" id="WP_346823502.1">
    <property type="nucleotide sequence ID" value="NZ_JBDKWZ010000016.1"/>
</dbReference>
<evidence type="ECO:0000259" key="3">
    <source>
        <dbReference type="Pfam" id="PF02397"/>
    </source>
</evidence>
<accession>A0AAW9S6B1</accession>
<dbReference type="AlphaFoldDB" id="A0AAW9S6B1"/>
<organism evidence="4 5">
    <name type="scientific">Rapidithrix thailandica</name>
    <dbReference type="NCBI Taxonomy" id="413964"/>
    <lineage>
        <taxon>Bacteria</taxon>
        <taxon>Pseudomonadati</taxon>
        <taxon>Bacteroidota</taxon>
        <taxon>Cytophagia</taxon>
        <taxon>Cytophagales</taxon>
        <taxon>Flammeovirgaceae</taxon>
        <taxon>Rapidithrix</taxon>
    </lineage>
</organism>
<dbReference type="GO" id="GO:0016780">
    <property type="term" value="F:phosphotransferase activity, for other substituted phosphate groups"/>
    <property type="evidence" value="ECO:0007669"/>
    <property type="project" value="TreeGrafter"/>
</dbReference>
<sequence>MEALLHPINDTFTYENREPQQSILCIGPGLEMISTSWASLGYSTFRVSTLAMAQSEIQERLQTGKTLPCAIIGNAALSQTELEDFADFLGTQEVLSSIPFILFTHEESLITKNKAAAIDGVDDIYFPNMKLKDMQERIQFLQSFKQKREYFKQKYTRKLPKVELTTQQKTGRFFKRALDILVASAGLIALSPLFIIIALLIKLESKGPVFYISKRAGSGYKVFDFYKFRTMRQDADKLVQQMKHLNQYSEESQEEDGPMFFKISNDPRVTRVGAFLRDSSLDEIPQLLNILKGDMSLVGNRPLPLYEAKELTKDEWAKRFAAPAGLTGLWQVTKRGKKEMSALERVQLDIQYAKYNSFVGDMKIIAKTFPALVQKESV</sequence>
<dbReference type="Pfam" id="PF02397">
    <property type="entry name" value="Bac_transf"/>
    <property type="match status" value="1"/>
</dbReference>
<keyword evidence="2" id="KW-0812">Transmembrane</keyword>
<feature type="domain" description="Bacterial sugar transferase" evidence="3">
    <location>
        <begin position="175"/>
        <end position="373"/>
    </location>
</feature>
<dbReference type="PANTHER" id="PTHR30576">
    <property type="entry name" value="COLANIC BIOSYNTHESIS UDP-GLUCOSE LIPID CARRIER TRANSFERASE"/>
    <property type="match status" value="1"/>
</dbReference>
<proteinExistence type="inferred from homology"/>
<comment type="similarity">
    <text evidence="1">Belongs to the bacterial sugar transferase family.</text>
</comment>
<comment type="caution">
    <text evidence="4">The sequence shown here is derived from an EMBL/GenBank/DDBJ whole genome shotgun (WGS) entry which is preliminary data.</text>
</comment>
<dbReference type="EC" id="2.7.8.-" evidence="4"/>
<dbReference type="EMBL" id="JBDKWZ010000016">
    <property type="protein sequence ID" value="MEN7550720.1"/>
    <property type="molecule type" value="Genomic_DNA"/>
</dbReference>
<keyword evidence="4" id="KW-0808">Transferase</keyword>
<feature type="transmembrane region" description="Helical" evidence="2">
    <location>
        <begin position="177"/>
        <end position="201"/>
    </location>
</feature>
<evidence type="ECO:0000256" key="2">
    <source>
        <dbReference type="SAM" id="Phobius"/>
    </source>
</evidence>
<dbReference type="PANTHER" id="PTHR30576:SF0">
    <property type="entry name" value="UNDECAPRENYL-PHOSPHATE N-ACETYLGALACTOSAMINYL 1-PHOSPHATE TRANSFERASE-RELATED"/>
    <property type="match status" value="1"/>
</dbReference>
<keyword evidence="2" id="KW-0472">Membrane</keyword>